<reference evidence="9" key="1">
    <citation type="journal article" date="2020" name="mSystems">
        <title>Genome- and Community-Level Interaction Insights into Carbon Utilization and Element Cycling Functions of Hydrothermarchaeota in Hydrothermal Sediment.</title>
        <authorList>
            <person name="Zhou Z."/>
            <person name="Liu Y."/>
            <person name="Xu W."/>
            <person name="Pan J."/>
            <person name="Luo Z.H."/>
            <person name="Li M."/>
        </authorList>
    </citation>
    <scope>NUCLEOTIDE SEQUENCE [LARGE SCALE GENOMIC DNA]</scope>
    <source>
        <strain evidence="10">SpSt-622</strain>
        <strain evidence="9">SpSt-642</strain>
    </source>
</reference>
<dbReference type="GO" id="GO:0000027">
    <property type="term" value="P:ribosomal large subunit assembly"/>
    <property type="evidence" value="ECO:0007669"/>
    <property type="project" value="TreeGrafter"/>
</dbReference>
<protein>
    <recommendedName>
        <fullName evidence="6">Large ribosomal subunit protein uL10</fullName>
    </recommendedName>
    <alternativeName>
        <fullName evidence="6">Acidic ribosomal protein P0 homolog</fullName>
    </alternativeName>
</protein>
<proteinExistence type="inferred from homology"/>
<dbReference type="PANTHER" id="PTHR45699:SF3">
    <property type="entry name" value="LARGE RIBOSOMAL SUBUNIT PROTEIN UL10"/>
    <property type="match status" value="1"/>
</dbReference>
<accession>A0A7C4HDI5</accession>
<evidence type="ECO:0000256" key="4">
    <source>
        <dbReference type="ARBA" id="ARBA00022980"/>
    </source>
</evidence>
<dbReference type="InterPro" id="IPR001790">
    <property type="entry name" value="Ribosomal_uL10"/>
</dbReference>
<keyword evidence="4 6" id="KW-0689">Ribosomal protein</keyword>
<dbReference type="Gene3D" id="3.90.105.20">
    <property type="match status" value="1"/>
</dbReference>
<sequence length="335" mass="38014">MTLAESVRKIPQWKIEEVEYLTKLFREYPVFAIADITGFPTKHLQILRKKLSGRVVFRVSRNKLVLIAMKRAGIDTSLFEKILSGPNLLLFTKMNAFELYGEIEKHKSKTYYKPGEIADKEIIIPEGDTGIPPGPMLSVFGKLKIPTRVQANTIVVAKDTVVAKPGDKISEDLASLLQKLDLPLKEVLLKIKYVYDRGVVIPGDRLKIDINEYVNSILKAQIQAINLGVEIVWPEREILERVIVKAYREARAIVVESSFITSETIDEIIRSAHFKAYMLAIELSKRGVDIGIKIEKPIIEEKREEKVVKKEEREEEKEKTVSEEELAEGLGAIFG</sequence>
<gene>
    <name evidence="6" type="primary">rpl10</name>
    <name evidence="6" type="synonym">rplP0</name>
    <name evidence="10" type="ORF">ENT92_02365</name>
    <name evidence="9" type="ORF">ENU14_02130</name>
</gene>
<comment type="caution">
    <text evidence="9">The sequence shown here is derived from an EMBL/GenBank/DDBJ whole genome shotgun (WGS) entry which is preliminary data.</text>
</comment>
<feature type="domain" description="Large ribosomal subunit protein uL10-like insertion" evidence="8">
    <location>
        <begin position="113"/>
        <end position="181"/>
    </location>
</feature>
<dbReference type="GO" id="GO:0002181">
    <property type="term" value="P:cytoplasmic translation"/>
    <property type="evidence" value="ECO:0007669"/>
    <property type="project" value="TreeGrafter"/>
</dbReference>
<dbReference type="InterPro" id="IPR050323">
    <property type="entry name" value="Ribosomal_protein_uL10"/>
</dbReference>
<dbReference type="NCBIfam" id="NF003095">
    <property type="entry name" value="PRK04019.1-1"/>
    <property type="match status" value="1"/>
</dbReference>
<dbReference type="Gene3D" id="3.30.70.1730">
    <property type="match status" value="1"/>
</dbReference>
<evidence type="ECO:0000313" key="10">
    <source>
        <dbReference type="EMBL" id="HGU65047.1"/>
    </source>
</evidence>
<dbReference type="PANTHER" id="PTHR45699">
    <property type="entry name" value="60S ACIDIC RIBOSOMAL PROTEIN P0"/>
    <property type="match status" value="1"/>
</dbReference>
<feature type="region of interest" description="Disordered" evidence="7">
    <location>
        <begin position="307"/>
        <end position="335"/>
    </location>
</feature>
<keyword evidence="3 6" id="KW-0694">RNA-binding</keyword>
<dbReference type="InterPro" id="IPR043164">
    <property type="entry name" value="Ribosomal_uL10-like_insert_sf"/>
</dbReference>
<keyword evidence="2 6" id="KW-0699">rRNA-binding</keyword>
<dbReference type="Gene3D" id="6.10.140.760">
    <property type="match status" value="1"/>
</dbReference>
<evidence type="ECO:0000256" key="5">
    <source>
        <dbReference type="ARBA" id="ARBA00023274"/>
    </source>
</evidence>
<dbReference type="AlphaFoldDB" id="A0A7C4HDI5"/>
<keyword evidence="5 6" id="KW-0687">Ribonucleoprotein</keyword>
<dbReference type="EMBL" id="DTBJ01000016">
    <property type="protein sequence ID" value="HGM58371.1"/>
    <property type="molecule type" value="Genomic_DNA"/>
</dbReference>
<dbReference type="GO" id="GO:0070180">
    <property type="term" value="F:large ribosomal subunit rRNA binding"/>
    <property type="evidence" value="ECO:0007669"/>
    <property type="project" value="UniProtKB-UniRule"/>
</dbReference>
<dbReference type="Pfam" id="PF00466">
    <property type="entry name" value="Ribosomal_L10"/>
    <property type="match status" value="1"/>
</dbReference>
<organism evidence="9">
    <name type="scientific">Staphylothermus marinus</name>
    <dbReference type="NCBI Taxonomy" id="2280"/>
    <lineage>
        <taxon>Archaea</taxon>
        <taxon>Thermoproteota</taxon>
        <taxon>Thermoprotei</taxon>
        <taxon>Desulfurococcales</taxon>
        <taxon>Desulfurococcaceae</taxon>
        <taxon>Staphylothermus</taxon>
    </lineage>
</organism>
<name>A0A7C4HDI5_STAMA</name>
<evidence type="ECO:0000256" key="6">
    <source>
        <dbReference type="HAMAP-Rule" id="MF_00280"/>
    </source>
</evidence>
<evidence type="ECO:0000256" key="3">
    <source>
        <dbReference type="ARBA" id="ARBA00022884"/>
    </source>
</evidence>
<dbReference type="EMBL" id="DTAN01000095">
    <property type="protein sequence ID" value="HGU65047.1"/>
    <property type="molecule type" value="Genomic_DNA"/>
</dbReference>
<dbReference type="GO" id="GO:0022625">
    <property type="term" value="C:cytosolic large ribosomal subunit"/>
    <property type="evidence" value="ECO:0007669"/>
    <property type="project" value="TreeGrafter"/>
</dbReference>
<dbReference type="SUPFAM" id="SSF160369">
    <property type="entry name" value="Ribosomal protein L10-like"/>
    <property type="match status" value="1"/>
</dbReference>
<comment type="function">
    <text evidence="6">Forms part of the ribosomal stalk, playing a central role in the interaction of the ribosome with GTP-bound translation factors.</text>
</comment>
<dbReference type="InterPro" id="IPR040637">
    <property type="entry name" value="Ribosomal_uL10-like_insert"/>
</dbReference>
<evidence type="ECO:0000259" key="8">
    <source>
        <dbReference type="Pfam" id="PF17777"/>
    </source>
</evidence>
<dbReference type="InterPro" id="IPR043141">
    <property type="entry name" value="Ribosomal_uL10-like_sf"/>
</dbReference>
<evidence type="ECO:0000256" key="2">
    <source>
        <dbReference type="ARBA" id="ARBA00022730"/>
    </source>
</evidence>
<dbReference type="HAMAP" id="MF_00280">
    <property type="entry name" value="Ribosomal_uL10_arch"/>
    <property type="match status" value="1"/>
</dbReference>
<evidence type="ECO:0000256" key="7">
    <source>
        <dbReference type="SAM" id="MobiDB-lite"/>
    </source>
</evidence>
<comment type="similarity">
    <text evidence="1 6">Belongs to the universal ribosomal protein uL10 family.</text>
</comment>
<evidence type="ECO:0000256" key="1">
    <source>
        <dbReference type="ARBA" id="ARBA00008889"/>
    </source>
</evidence>
<dbReference type="Pfam" id="PF17777">
    <property type="entry name" value="RL10P_insert"/>
    <property type="match status" value="1"/>
</dbReference>
<comment type="subunit">
    <text evidence="6">Part of the 50S ribosomal subunit. Forms part of the ribosomal stalk which helps the ribosome interact with GTP-bound translation factors. Forms a heptameric L10(L12)2(L12)2(L12)2 complex, where L10 forms an elongated spine to which the L12 dimers bind in a sequential fashion.</text>
</comment>
<feature type="compositionally biased region" description="Basic and acidic residues" evidence="7">
    <location>
        <begin position="307"/>
        <end position="322"/>
    </location>
</feature>
<evidence type="ECO:0000313" key="9">
    <source>
        <dbReference type="EMBL" id="HGM58371.1"/>
    </source>
</evidence>
<dbReference type="InterPro" id="IPR022909">
    <property type="entry name" value="Ribosomal_uL10_arc"/>
</dbReference>
<dbReference type="GO" id="GO:0003735">
    <property type="term" value="F:structural constituent of ribosome"/>
    <property type="evidence" value="ECO:0007669"/>
    <property type="project" value="TreeGrafter"/>
</dbReference>